<dbReference type="EMBL" id="MKCS01000002">
    <property type="protein sequence ID" value="OHX11544.1"/>
    <property type="molecule type" value="Genomic_DNA"/>
</dbReference>
<dbReference type="PROSITE" id="PS51194">
    <property type="entry name" value="HELICASE_CTER"/>
    <property type="match status" value="1"/>
</dbReference>
<name>A0A1S1WW49_9NEIS</name>
<dbReference type="GO" id="GO:0043138">
    <property type="term" value="F:3'-5' DNA helicase activity"/>
    <property type="evidence" value="ECO:0007669"/>
    <property type="project" value="TreeGrafter"/>
</dbReference>
<dbReference type="PANTHER" id="PTHR47957">
    <property type="entry name" value="ATP-DEPENDENT HELICASE HRQ1"/>
    <property type="match status" value="1"/>
</dbReference>
<keyword evidence="1" id="KW-0547">Nucleotide-binding</keyword>
<dbReference type="OrthoDB" id="9815222at2"/>
<dbReference type="SMART" id="SM00490">
    <property type="entry name" value="HELICc"/>
    <property type="match status" value="1"/>
</dbReference>
<dbReference type="Proteomes" id="UP000180088">
    <property type="component" value="Unassembled WGS sequence"/>
</dbReference>
<evidence type="ECO:0000313" key="7">
    <source>
        <dbReference type="Proteomes" id="UP000180088"/>
    </source>
</evidence>
<feature type="compositionally biased region" description="Basic and acidic residues" evidence="3">
    <location>
        <begin position="1305"/>
        <end position="1315"/>
    </location>
</feature>
<dbReference type="STRING" id="1903179.BI347_17950"/>
<dbReference type="InterPro" id="IPR011545">
    <property type="entry name" value="DEAD/DEAH_box_helicase_dom"/>
</dbReference>
<sequence>MTSPYRPYIQPLIKDLLTRSQRAALGLLGVSSKPLRIFLTKELSQAAGEAGSLLADPVFEPTFGWTPSDQTMSSLSGGLLHPRLVDVMANPPKKLFDDYEFPCSRQPFSHQLEAWQTLAIEPPRSLVVTSGTGSGKTECFLVPILDRLTRQAGNEGRLSGVRALFIYPLNALIASQKNRLDAWTDGLNGDVRYCLYTGNLPEEAPAGDREYAGQVLDRRTLRNDVPPMLVTNATMLEYMLVRKEDAPILDASQGKLEWIVLDEAHTHIGSQAAEMALLLRRVMLAFGVKPENVRFVATSATFGSDDETTNQLKSFLAKMAGVRTDQIHVVHGRRQVPELIDEVRPANEAESLAALEQIEPDSETSEVRYRQLATHPVARDLRAHFVNEKLGTLKSLQSRFSSQASGELLAWLDILSGTRNAGSQAFLPLRIHLFHKVISGLYACVDANCSCTAGTALAGEDWEFGMVYVEERNRCACGAPVLPLVRCNECNALHLSGMAHRGILQAIPREDEDEFELDRDVQEETDGDKAPQPSSAPVQSVLLVAKPYHDSEVQWLERVSARLLSRQEDGALAVRLIRELDHQYCPSCLHESNEASLFRRLAVGTPFTLGTVISTLLEYCPEDPSEPATKPFRGRKLISFTDSRQGTARTAAKLQQDSERNRVRALVYHHLLAAAGSGRLSDEDEQDLAELQQERALGDLSARDERTLNRLLADKAALQQAKLPWRELQSKLAGEPDIKYGLLDYYANLIPGIFEREIDANKLASMLLFREFARRPKRENSLETMGLAQVYYPSLEKVSALPDDWPKDLASWRHYLKVLLDFYVREGTCIQIPSEFLNVIGNRFSPRWLRPPSWKEMADSRTRIWAQVNPKGSQSRPVKLLMRAFNWSVDGQRDRMDGILRAAWDELVRVGLLRVGDGGYQLGLEEASLRVINKAGICPITRRLLDTVFEELTPYTNPKNPDAACKVEWVDMPRYPYPFGKGAEDLKRIAQARVWQASEMGVLALRDEGLWSDLSDRIMEGGAYFRAVEHSAQQDRKRLERYEDQFKAGKLNLMSCSTTMEMGVDIGGISVVAMNNVPPHPANYLQRAGRAGRRSESRAVALTVCKNTPHDQSVFDQPDWPFTARIAVPDVSLQSPELVMRHVYSWLLSYWLKNIVKNDEIRRMTCGPFFIQEGEWSVARRFVAWCEHPEANLDADLRQSLRRLIVDTPLAGQQGESLVRHTGKRMATLTDEWCSQHQSVCQQRAVFAGEKASSKALIALELQIERIEGEYLLSELANRRFLPGYGFPTDVVSLDNRNRGHLSKGKGDEREDNRGRRLQLPSRDRATALREYAPGAEIVLDGLVYRSAGVTLNWHIPINEEEVKKEAQLLKFAWRCHNCGASGSEIGHLPEICPEADCGQPLHKDQIHHYLVPSGFAVDFFATPHNDFGSPIYVSVKQPWLSVRGGWLSLTNPEAGRFRASNQAHLYHYSAGTNGRGYALCLECGRAEPMLSRSDPETELRLPEIFRKPHKRLRGDREEKTGSRDCLGSNSSWKIKQDIVLGHDSITDALEVVLRTPEGTLINDETLAFTLAVAMRAAIAKLLGVMEDELGCTTRVLWLEGQEARVIQVFDARTGGYSVLAAPRLQQRTFWDDVRKQLECHADCTSSCPHCLLSFDTRFAADHLDRHQALAFLTPQWLDQYELAAEHKVFGASTLPESATLLDAVERTLLQKDADTVRLYWHGHASVWDLPSAHALLTALMGWKVRGLDIELCAEQGALTALGEENRYKLASLLDLGASYCELPLEQMLTEHAAWPLLASVHRSTGWRAWATPVMEIGLPDEQWGRGIDGAMLLYGEPGLPSLPAPVSVGDVRPRTGDLELDLREELDGSIEAFGHAFWQLLCEKSPALAQLLEQDEVKSISYFDRYLKSPLPVSLLLSVLYELTRYSAASGGGHKCIVQSQPFQNARSSSYAIWHDWADCQERDARLKDALNYLGYEGEVRSVPCMAHGRLLEMTFTSGRRVRIRLDQGLSYWLAVRDRDSRGRSFPFNEAAGRQVDLLVNPVGKVEAPTVISTQLFLRIS</sequence>
<protein>
    <recommendedName>
        <fullName evidence="8">DEAD/DEAH box helicase</fullName>
    </recommendedName>
</protein>
<evidence type="ECO:0000256" key="1">
    <source>
        <dbReference type="ARBA" id="ARBA00022741"/>
    </source>
</evidence>
<feature type="compositionally biased region" description="Acidic residues" evidence="3">
    <location>
        <begin position="514"/>
        <end position="526"/>
    </location>
</feature>
<dbReference type="GO" id="GO:0006289">
    <property type="term" value="P:nucleotide-excision repair"/>
    <property type="evidence" value="ECO:0007669"/>
    <property type="project" value="TreeGrafter"/>
</dbReference>
<gene>
    <name evidence="6" type="ORF">BI347_17950</name>
</gene>
<dbReference type="SUPFAM" id="SSF52540">
    <property type="entry name" value="P-loop containing nucleoside triphosphate hydrolases"/>
    <property type="match status" value="2"/>
</dbReference>
<dbReference type="SMART" id="SM00487">
    <property type="entry name" value="DEXDc"/>
    <property type="match status" value="1"/>
</dbReference>
<dbReference type="Pfam" id="PF00271">
    <property type="entry name" value="Helicase_C"/>
    <property type="match status" value="1"/>
</dbReference>
<dbReference type="GO" id="GO:0036297">
    <property type="term" value="P:interstrand cross-link repair"/>
    <property type="evidence" value="ECO:0007669"/>
    <property type="project" value="TreeGrafter"/>
</dbReference>
<dbReference type="PROSITE" id="PS51192">
    <property type="entry name" value="HELICASE_ATP_BIND_1"/>
    <property type="match status" value="1"/>
</dbReference>
<dbReference type="InterPro" id="IPR001650">
    <property type="entry name" value="Helicase_C-like"/>
</dbReference>
<dbReference type="PANTHER" id="PTHR47957:SF3">
    <property type="entry name" value="ATP-DEPENDENT HELICASE HRQ1"/>
    <property type="match status" value="1"/>
</dbReference>
<dbReference type="GO" id="GO:0005524">
    <property type="term" value="F:ATP binding"/>
    <property type="evidence" value="ECO:0007669"/>
    <property type="project" value="UniProtKB-KW"/>
</dbReference>
<reference evidence="6 7" key="1">
    <citation type="submission" date="2016-09" db="EMBL/GenBank/DDBJ databases">
        <title>Chromobacterium muskegensis sp. nov., an insecticidal bacterium isolated from Sphagnum bogs.</title>
        <authorList>
            <person name="Sparks M.E."/>
            <person name="Blackburn M.B."/>
            <person name="Gundersen-Rindal D.E."/>
            <person name="Mitchell A."/>
            <person name="Farrar R."/>
            <person name="Kuhar D."/>
        </authorList>
    </citation>
    <scope>NUCLEOTIDE SEQUENCE [LARGE SCALE GENOMIC DNA]</scope>
    <source>
        <strain evidence="6 7">37-2</strain>
    </source>
</reference>
<dbReference type="InterPro" id="IPR014001">
    <property type="entry name" value="Helicase_ATP-bd"/>
</dbReference>
<organism evidence="6 7">
    <name type="scientific">Chromobacterium sphagni</name>
    <dbReference type="NCBI Taxonomy" id="1903179"/>
    <lineage>
        <taxon>Bacteria</taxon>
        <taxon>Pseudomonadati</taxon>
        <taxon>Pseudomonadota</taxon>
        <taxon>Betaproteobacteria</taxon>
        <taxon>Neisseriales</taxon>
        <taxon>Chromobacteriaceae</taxon>
        <taxon>Chromobacterium</taxon>
    </lineage>
</organism>
<feature type="domain" description="Helicase ATP-binding" evidence="4">
    <location>
        <begin position="117"/>
        <end position="320"/>
    </location>
</feature>
<evidence type="ECO:0008006" key="8">
    <source>
        <dbReference type="Google" id="ProtNLM"/>
    </source>
</evidence>
<feature type="region of interest" description="Disordered" evidence="3">
    <location>
        <begin position="1296"/>
        <end position="1320"/>
    </location>
</feature>
<evidence type="ECO:0000256" key="2">
    <source>
        <dbReference type="ARBA" id="ARBA00022840"/>
    </source>
</evidence>
<dbReference type="RefSeq" id="WP_071116623.1">
    <property type="nucleotide sequence ID" value="NZ_MKCS01000002.1"/>
</dbReference>
<dbReference type="Gene3D" id="3.40.50.300">
    <property type="entry name" value="P-loop containing nucleotide triphosphate hydrolases"/>
    <property type="match status" value="2"/>
</dbReference>
<proteinExistence type="predicted"/>
<evidence type="ECO:0000259" key="5">
    <source>
        <dbReference type="PROSITE" id="PS51194"/>
    </source>
</evidence>
<dbReference type="Pfam" id="PF00270">
    <property type="entry name" value="DEAD"/>
    <property type="match status" value="1"/>
</dbReference>
<evidence type="ECO:0000259" key="4">
    <source>
        <dbReference type="PROSITE" id="PS51192"/>
    </source>
</evidence>
<evidence type="ECO:0000256" key="3">
    <source>
        <dbReference type="SAM" id="MobiDB-lite"/>
    </source>
</evidence>
<accession>A0A1S1WW49</accession>
<feature type="domain" description="Helicase C-terminal" evidence="5">
    <location>
        <begin position="988"/>
        <end position="1139"/>
    </location>
</feature>
<feature type="region of interest" description="Disordered" evidence="3">
    <location>
        <begin position="514"/>
        <end position="536"/>
    </location>
</feature>
<keyword evidence="2" id="KW-0067">ATP-binding</keyword>
<dbReference type="GO" id="GO:0003676">
    <property type="term" value="F:nucleic acid binding"/>
    <property type="evidence" value="ECO:0007669"/>
    <property type="project" value="InterPro"/>
</dbReference>
<dbReference type="InterPro" id="IPR027417">
    <property type="entry name" value="P-loop_NTPase"/>
</dbReference>
<comment type="caution">
    <text evidence="6">The sequence shown here is derived from an EMBL/GenBank/DDBJ whole genome shotgun (WGS) entry which is preliminary data.</text>
</comment>
<evidence type="ECO:0000313" key="6">
    <source>
        <dbReference type="EMBL" id="OHX11544.1"/>
    </source>
</evidence>